<dbReference type="RefSeq" id="WP_342030034.1">
    <property type="nucleotide sequence ID" value="NZ_FOSV01000020.1"/>
</dbReference>
<dbReference type="FunFam" id="2.40.30.170:FF:000010">
    <property type="entry name" value="Efflux RND transporter periplasmic adaptor subunit"/>
    <property type="match status" value="1"/>
</dbReference>
<dbReference type="InterPro" id="IPR051909">
    <property type="entry name" value="MFP_Cation_Efflux"/>
</dbReference>
<dbReference type="InterPro" id="IPR006143">
    <property type="entry name" value="RND_pump_MFP"/>
</dbReference>
<dbReference type="GO" id="GO:0016020">
    <property type="term" value="C:membrane"/>
    <property type="evidence" value="ECO:0007669"/>
    <property type="project" value="InterPro"/>
</dbReference>
<keyword evidence="4" id="KW-0472">Membrane</keyword>
<dbReference type="Pfam" id="PF25975">
    <property type="entry name" value="CzcB_C"/>
    <property type="match status" value="1"/>
</dbReference>
<evidence type="ECO:0000259" key="7">
    <source>
        <dbReference type="Pfam" id="PF25975"/>
    </source>
</evidence>
<dbReference type="GO" id="GO:0015679">
    <property type="term" value="P:plasma membrane copper ion transport"/>
    <property type="evidence" value="ECO:0007669"/>
    <property type="project" value="TreeGrafter"/>
</dbReference>
<comment type="similarity">
    <text evidence="1">Belongs to the membrane fusion protein (MFP) (TC 8.A.1) family.</text>
</comment>
<feature type="domain" description="CzcB-like C-terminal circularly permuted SH3-like" evidence="7">
    <location>
        <begin position="389"/>
        <end position="450"/>
    </location>
</feature>
<dbReference type="Gene3D" id="2.40.420.20">
    <property type="match status" value="1"/>
</dbReference>
<dbReference type="Pfam" id="PF25917">
    <property type="entry name" value="BSH_RND"/>
    <property type="match status" value="1"/>
</dbReference>
<dbReference type="GO" id="GO:0030313">
    <property type="term" value="C:cell envelope"/>
    <property type="evidence" value="ECO:0007669"/>
    <property type="project" value="TreeGrafter"/>
</dbReference>
<evidence type="ECO:0000256" key="4">
    <source>
        <dbReference type="SAM" id="Phobius"/>
    </source>
</evidence>
<keyword evidence="4" id="KW-1133">Transmembrane helix</keyword>
<keyword evidence="4" id="KW-0812">Transmembrane</keyword>
<dbReference type="SUPFAM" id="SSF111369">
    <property type="entry name" value="HlyD-like secretion proteins"/>
    <property type="match status" value="1"/>
</dbReference>
<dbReference type="InterPro" id="IPR058625">
    <property type="entry name" value="MdtA-like_BSH"/>
</dbReference>
<dbReference type="NCBIfam" id="TIGR01730">
    <property type="entry name" value="RND_mfp"/>
    <property type="match status" value="1"/>
</dbReference>
<feature type="region of interest" description="Disordered" evidence="3">
    <location>
        <begin position="13"/>
        <end position="39"/>
    </location>
</feature>
<evidence type="ECO:0000259" key="6">
    <source>
        <dbReference type="Pfam" id="PF25954"/>
    </source>
</evidence>
<evidence type="ECO:0000256" key="1">
    <source>
        <dbReference type="ARBA" id="ARBA00009477"/>
    </source>
</evidence>
<protein>
    <submittedName>
        <fullName evidence="8">Membrane fusion protein, cobalt-zinc-cadmium efflux system</fullName>
    </submittedName>
</protein>
<accession>A0A1I4JHL5</accession>
<dbReference type="GO" id="GO:0022857">
    <property type="term" value="F:transmembrane transporter activity"/>
    <property type="evidence" value="ECO:0007669"/>
    <property type="project" value="InterPro"/>
</dbReference>
<dbReference type="Gene3D" id="2.40.50.100">
    <property type="match status" value="1"/>
</dbReference>
<dbReference type="InterPro" id="IPR058792">
    <property type="entry name" value="Beta-barrel_RND_2"/>
</dbReference>
<keyword evidence="9" id="KW-1185">Reference proteome</keyword>
<dbReference type="EMBL" id="FOSV01000020">
    <property type="protein sequence ID" value="SFL65761.1"/>
    <property type="molecule type" value="Genomic_DNA"/>
</dbReference>
<organism evidence="8 9">
    <name type="scientific">Methylorubrum salsuginis</name>
    <dbReference type="NCBI Taxonomy" id="414703"/>
    <lineage>
        <taxon>Bacteria</taxon>
        <taxon>Pseudomonadati</taxon>
        <taxon>Pseudomonadota</taxon>
        <taxon>Alphaproteobacteria</taxon>
        <taxon>Hyphomicrobiales</taxon>
        <taxon>Methylobacteriaceae</taxon>
        <taxon>Methylorubrum</taxon>
    </lineage>
</organism>
<evidence type="ECO:0000256" key="3">
    <source>
        <dbReference type="SAM" id="MobiDB-lite"/>
    </source>
</evidence>
<evidence type="ECO:0000259" key="5">
    <source>
        <dbReference type="Pfam" id="PF25917"/>
    </source>
</evidence>
<evidence type="ECO:0000256" key="2">
    <source>
        <dbReference type="ARBA" id="ARBA00022448"/>
    </source>
</evidence>
<dbReference type="GO" id="GO:0060003">
    <property type="term" value="P:copper ion export"/>
    <property type="evidence" value="ECO:0007669"/>
    <property type="project" value="TreeGrafter"/>
</dbReference>
<dbReference type="AlphaFoldDB" id="A0A1I4JHL5"/>
<dbReference type="Gene3D" id="1.10.287.470">
    <property type="entry name" value="Helix hairpin bin"/>
    <property type="match status" value="1"/>
</dbReference>
<reference evidence="9" key="1">
    <citation type="submission" date="2016-10" db="EMBL/GenBank/DDBJ databases">
        <authorList>
            <person name="Varghese N."/>
            <person name="Submissions S."/>
        </authorList>
    </citation>
    <scope>NUCLEOTIDE SEQUENCE [LARGE SCALE GENOMIC DNA]</scope>
    <source>
        <strain evidence="9">CGMCC 1.6474</strain>
    </source>
</reference>
<name>A0A1I4JHL5_9HYPH</name>
<dbReference type="Proteomes" id="UP000198804">
    <property type="component" value="Unassembled WGS sequence"/>
</dbReference>
<sequence>MGAVVLMAVKDGARGVGTGDPRSEREATGPAEPAPPWRRPGSKPPWLFVVLFAAALALAGLGWMFRAPLVARLEPLAAPVLVRLGLAAPEAEPSPKEAPAESPSDPNAVTLDEAGQKRIGLAFGEARIRKIVLPVRAPGTIAFDERRVTRLKPRTQGRVVGLNVQPGDTVRAGQALATLDAAGVLDARNGLDEARANLVEAQATEKVADTNVKRGQDLLKIGGVAQAEVDRRQVDLAKAHAATLSAQAKVDLFQAQYDRLAPRPALGPSVSAIVAPIDGVVTSANLTLGEVVDTGRDAFTVADPSQVLVLANLYGADIARVAPGDAVTVQAPIPDHPLFEGRVRSVNAAVDPATNTAPARIEIANPNGSLRANLFVSVEIAADLHREAVTIPAAAVQQTEDGPIAFVRTAPGRFEKRALTLGVQRADWVEVRSGVADGESVATEGSFGLKAILLRSLLGATD</sequence>
<evidence type="ECO:0000313" key="9">
    <source>
        <dbReference type="Proteomes" id="UP000198804"/>
    </source>
</evidence>
<dbReference type="STRING" id="414703.SAMN04488125_12031"/>
<evidence type="ECO:0000313" key="8">
    <source>
        <dbReference type="EMBL" id="SFL65761.1"/>
    </source>
</evidence>
<dbReference type="PANTHER" id="PTHR30097:SF4">
    <property type="entry name" value="SLR6042 PROTEIN"/>
    <property type="match status" value="1"/>
</dbReference>
<dbReference type="InterPro" id="IPR058649">
    <property type="entry name" value="CzcB_C"/>
</dbReference>
<keyword evidence="2" id="KW-0813">Transport</keyword>
<gene>
    <name evidence="8" type="ORF">SAMN04488125_12031</name>
</gene>
<feature type="transmembrane region" description="Helical" evidence="4">
    <location>
        <begin position="46"/>
        <end position="65"/>
    </location>
</feature>
<feature type="domain" description="Multidrug resistance protein MdtA-like barrel-sandwich hybrid" evidence="5">
    <location>
        <begin position="149"/>
        <end position="301"/>
    </location>
</feature>
<proteinExistence type="inferred from homology"/>
<dbReference type="Pfam" id="PF25954">
    <property type="entry name" value="Beta-barrel_RND_2"/>
    <property type="match status" value="1"/>
</dbReference>
<dbReference type="Gene3D" id="2.40.30.170">
    <property type="match status" value="1"/>
</dbReference>
<feature type="domain" description="CusB-like beta-barrel" evidence="6">
    <location>
        <begin position="309"/>
        <end position="382"/>
    </location>
</feature>
<dbReference type="PANTHER" id="PTHR30097">
    <property type="entry name" value="CATION EFFLUX SYSTEM PROTEIN CUSB"/>
    <property type="match status" value="1"/>
</dbReference>